<name>A0AAV4Y1W1_CAEEX</name>
<gene>
    <name evidence="1" type="ORF">CEXT_350351</name>
</gene>
<sequence>MEQISNFGIVQRAKECYYFFLPFVKSSNISSTQKNSIKVQRSLSLPSTRPLVKGVRWRVCRSILEQSLSISAPPPHPGCRKSITPTKRDDINDIDIGLGPSCSFGLKVMRK</sequence>
<reference evidence="1 2" key="1">
    <citation type="submission" date="2021-06" db="EMBL/GenBank/DDBJ databases">
        <title>Caerostris extrusa draft genome.</title>
        <authorList>
            <person name="Kono N."/>
            <person name="Arakawa K."/>
        </authorList>
    </citation>
    <scope>NUCLEOTIDE SEQUENCE [LARGE SCALE GENOMIC DNA]</scope>
</reference>
<accession>A0AAV4Y1W1</accession>
<keyword evidence="2" id="KW-1185">Reference proteome</keyword>
<comment type="caution">
    <text evidence="1">The sequence shown here is derived from an EMBL/GenBank/DDBJ whole genome shotgun (WGS) entry which is preliminary data.</text>
</comment>
<proteinExistence type="predicted"/>
<dbReference type="AlphaFoldDB" id="A0AAV4Y1W1"/>
<evidence type="ECO:0000313" key="1">
    <source>
        <dbReference type="EMBL" id="GIZ00844.1"/>
    </source>
</evidence>
<dbReference type="EMBL" id="BPLR01018589">
    <property type="protein sequence ID" value="GIZ00844.1"/>
    <property type="molecule type" value="Genomic_DNA"/>
</dbReference>
<evidence type="ECO:0000313" key="2">
    <source>
        <dbReference type="Proteomes" id="UP001054945"/>
    </source>
</evidence>
<protein>
    <submittedName>
        <fullName evidence="1">Uncharacterized protein</fullName>
    </submittedName>
</protein>
<dbReference type="Proteomes" id="UP001054945">
    <property type="component" value="Unassembled WGS sequence"/>
</dbReference>
<organism evidence="1 2">
    <name type="scientific">Caerostris extrusa</name>
    <name type="common">Bark spider</name>
    <name type="synonym">Caerostris bankana</name>
    <dbReference type="NCBI Taxonomy" id="172846"/>
    <lineage>
        <taxon>Eukaryota</taxon>
        <taxon>Metazoa</taxon>
        <taxon>Ecdysozoa</taxon>
        <taxon>Arthropoda</taxon>
        <taxon>Chelicerata</taxon>
        <taxon>Arachnida</taxon>
        <taxon>Araneae</taxon>
        <taxon>Araneomorphae</taxon>
        <taxon>Entelegynae</taxon>
        <taxon>Araneoidea</taxon>
        <taxon>Araneidae</taxon>
        <taxon>Caerostris</taxon>
    </lineage>
</organism>